<gene>
    <name evidence="1" type="ORF">IE53DRAFT_178034</name>
</gene>
<sequence>MASTERFRLHLEEHEKRKDVKFDLFRSIQATISSGKYGSLTLVPHLALPFYGIYLLLARYGLVPDAIQDDLLPSLIPLVQAFSLGAALGLATMRIVRGGGGRERQERKEHQASSEEWTQVAMWSFVYLFLACLIFEFLPSPKPVPSYPPPPASSHPSPAQGNLDALNRLAEVVKISSSNSGTNRLSTSNANNLGSATRRQSGFASALTWIWHKLSQGPRLGLWELGPNNWDGQATRV</sequence>
<dbReference type="EMBL" id="KZ820144">
    <property type="protein sequence ID" value="PWN48781.1"/>
    <property type="molecule type" value="Genomic_DNA"/>
</dbReference>
<evidence type="ECO:0000313" key="2">
    <source>
        <dbReference type="Proteomes" id="UP000245626"/>
    </source>
</evidence>
<proteinExistence type="predicted"/>
<accession>A0ACD0NSJ3</accession>
<protein>
    <submittedName>
        <fullName evidence="1">Uncharacterized protein</fullName>
    </submittedName>
</protein>
<keyword evidence="2" id="KW-1185">Reference proteome</keyword>
<name>A0ACD0NSJ3_9BASI</name>
<evidence type="ECO:0000313" key="1">
    <source>
        <dbReference type="EMBL" id="PWN48781.1"/>
    </source>
</evidence>
<reference evidence="1 2" key="1">
    <citation type="journal article" date="2018" name="Mol. Biol. Evol.">
        <title>Broad Genomic Sampling Reveals a Smut Pathogenic Ancestry of the Fungal Clade Ustilaginomycotina.</title>
        <authorList>
            <person name="Kijpornyongpan T."/>
            <person name="Mondo S.J."/>
            <person name="Barry K."/>
            <person name="Sandor L."/>
            <person name="Lee J."/>
            <person name="Lipzen A."/>
            <person name="Pangilinan J."/>
            <person name="LaButti K."/>
            <person name="Hainaut M."/>
            <person name="Henrissat B."/>
            <person name="Grigoriev I.V."/>
            <person name="Spatafora J.W."/>
            <person name="Aime M.C."/>
        </authorList>
    </citation>
    <scope>NUCLEOTIDE SEQUENCE [LARGE SCALE GENOMIC DNA]</scope>
    <source>
        <strain evidence="1 2">SA 807</strain>
    </source>
</reference>
<organism evidence="1 2">
    <name type="scientific">Violaceomyces palustris</name>
    <dbReference type="NCBI Taxonomy" id="1673888"/>
    <lineage>
        <taxon>Eukaryota</taxon>
        <taxon>Fungi</taxon>
        <taxon>Dikarya</taxon>
        <taxon>Basidiomycota</taxon>
        <taxon>Ustilaginomycotina</taxon>
        <taxon>Ustilaginomycetes</taxon>
        <taxon>Violaceomycetales</taxon>
        <taxon>Violaceomycetaceae</taxon>
        <taxon>Violaceomyces</taxon>
    </lineage>
</organism>
<dbReference type="Proteomes" id="UP000245626">
    <property type="component" value="Unassembled WGS sequence"/>
</dbReference>